<comment type="caution">
    <text evidence="2">The sequence shown here is derived from an EMBL/GenBank/DDBJ whole genome shotgun (WGS) entry which is preliminary data.</text>
</comment>
<evidence type="ECO:0000256" key="1">
    <source>
        <dbReference type="SAM" id="MobiDB-lite"/>
    </source>
</evidence>
<evidence type="ECO:0000313" key="2">
    <source>
        <dbReference type="EMBL" id="TXJ34901.1"/>
    </source>
</evidence>
<dbReference type="Proteomes" id="UP000324707">
    <property type="component" value="Unassembled WGS sequence"/>
</dbReference>
<gene>
    <name evidence="2" type="ORF">EPJ69_01625</name>
</gene>
<dbReference type="AlphaFoldDB" id="A0A5C8ED55"/>
<organism evidence="2 3">
    <name type="scientific">Brachyspira aalborgi</name>
    <dbReference type="NCBI Taxonomy" id="29522"/>
    <lineage>
        <taxon>Bacteria</taxon>
        <taxon>Pseudomonadati</taxon>
        <taxon>Spirochaetota</taxon>
        <taxon>Spirochaetia</taxon>
        <taxon>Brachyspirales</taxon>
        <taxon>Brachyspiraceae</taxon>
        <taxon>Brachyspira</taxon>
    </lineage>
</organism>
<accession>A0A5C8ED55</accession>
<proteinExistence type="predicted"/>
<dbReference type="EMBL" id="SAXX01000003">
    <property type="protein sequence ID" value="TXJ34901.1"/>
    <property type="molecule type" value="Genomic_DNA"/>
</dbReference>
<reference evidence="2 3" key="1">
    <citation type="journal article" date="1992" name="Lakartidningen">
        <title>[Penicillin V and not amoxicillin is the first choice preparation in acute otitis].</title>
        <authorList>
            <person name="Kamme C."/>
            <person name="Lundgren K."/>
            <person name="Prellner K."/>
        </authorList>
    </citation>
    <scope>NUCLEOTIDE SEQUENCE [LARGE SCALE GENOMIC DNA]</scope>
    <source>
        <strain evidence="2 3">PC5538III-lc</strain>
    </source>
</reference>
<dbReference type="RefSeq" id="WP_147735676.1">
    <property type="nucleotide sequence ID" value="NZ_SAXX01000003.1"/>
</dbReference>
<feature type="region of interest" description="Disordered" evidence="1">
    <location>
        <begin position="1"/>
        <end position="21"/>
    </location>
</feature>
<name>A0A5C8ED55_9SPIR</name>
<evidence type="ECO:0000313" key="3">
    <source>
        <dbReference type="Proteomes" id="UP000324707"/>
    </source>
</evidence>
<protein>
    <submittedName>
        <fullName evidence="2">Uncharacterized protein</fullName>
    </submittedName>
</protein>
<sequence length="204" mass="23533">MSKNKKEQAERDYKNSPEYRKSLVEPELKNYKTEKDKFENKIIIMSSKHNTDGMNARIANAHTIYIKQLLELYPNNYTFSGGFYILQKTELNNAVTMLLKAIDFSDGNKSVRIRFGNYGLGDVGAYKYVGGNTYVANTVRVGDDSLIKLYNLLENSGNKTIYLRVFSNTESYDTTLNPASKNQMLDLLRLFRKTTKSWSEIWNE</sequence>